<dbReference type="GO" id="GO:0016491">
    <property type="term" value="F:oxidoreductase activity"/>
    <property type="evidence" value="ECO:0007669"/>
    <property type="project" value="UniProtKB-KW"/>
</dbReference>
<gene>
    <name evidence="5" type="ORF">IW261DRAFT_1627544</name>
</gene>
<keyword evidence="2" id="KW-0521">NADP</keyword>
<organism evidence="5 6">
    <name type="scientific">Armillaria novae-zelandiae</name>
    <dbReference type="NCBI Taxonomy" id="153914"/>
    <lineage>
        <taxon>Eukaryota</taxon>
        <taxon>Fungi</taxon>
        <taxon>Dikarya</taxon>
        <taxon>Basidiomycota</taxon>
        <taxon>Agaricomycotina</taxon>
        <taxon>Agaricomycetes</taxon>
        <taxon>Agaricomycetidae</taxon>
        <taxon>Agaricales</taxon>
        <taxon>Marasmiineae</taxon>
        <taxon>Physalacriaceae</taxon>
        <taxon>Armillaria</taxon>
    </lineage>
</organism>
<dbReference type="Gene3D" id="3.40.50.720">
    <property type="entry name" value="NAD(P)-binding Rossmann-like Domain"/>
    <property type="match status" value="1"/>
</dbReference>
<dbReference type="InterPro" id="IPR052178">
    <property type="entry name" value="Sec_Metab_Biosynth_SDR"/>
</dbReference>
<keyword evidence="3" id="KW-0560">Oxidoreductase</keyword>
<dbReference type="PANTHER" id="PTHR43618">
    <property type="entry name" value="7-ALPHA-HYDROXYSTEROID DEHYDROGENASE"/>
    <property type="match status" value="1"/>
</dbReference>
<dbReference type="CDD" id="cd05233">
    <property type="entry name" value="SDR_c"/>
    <property type="match status" value="1"/>
</dbReference>
<comment type="similarity">
    <text evidence="1">Belongs to the short-chain dehydrogenases/reductases (SDR) family.</text>
</comment>
<feature type="region of interest" description="Disordered" evidence="4">
    <location>
        <begin position="42"/>
        <end position="69"/>
    </location>
</feature>
<dbReference type="PANTHER" id="PTHR43618:SF8">
    <property type="entry name" value="7ALPHA-HYDROXYSTEROID DEHYDROGENASE"/>
    <property type="match status" value="1"/>
</dbReference>
<evidence type="ECO:0000256" key="4">
    <source>
        <dbReference type="SAM" id="MobiDB-lite"/>
    </source>
</evidence>
<dbReference type="Pfam" id="PF00106">
    <property type="entry name" value="adh_short"/>
    <property type="match status" value="1"/>
</dbReference>
<accession>A0AA39NAZ7</accession>
<evidence type="ECO:0000313" key="5">
    <source>
        <dbReference type="EMBL" id="KAK0462229.1"/>
    </source>
</evidence>
<reference evidence="5" key="1">
    <citation type="submission" date="2023-06" db="EMBL/GenBank/DDBJ databases">
        <authorList>
            <consortium name="Lawrence Berkeley National Laboratory"/>
            <person name="Ahrendt S."/>
            <person name="Sahu N."/>
            <person name="Indic B."/>
            <person name="Wong-Bajracharya J."/>
            <person name="Merenyi Z."/>
            <person name="Ke H.-M."/>
            <person name="Monk M."/>
            <person name="Kocsube S."/>
            <person name="Drula E."/>
            <person name="Lipzen A."/>
            <person name="Balint B."/>
            <person name="Henrissat B."/>
            <person name="Andreopoulos B."/>
            <person name="Martin F.M."/>
            <person name="Harder C.B."/>
            <person name="Rigling D."/>
            <person name="Ford K.L."/>
            <person name="Foster G.D."/>
            <person name="Pangilinan J."/>
            <person name="Papanicolaou A."/>
            <person name="Barry K."/>
            <person name="LaButti K."/>
            <person name="Viragh M."/>
            <person name="Koriabine M."/>
            <person name="Yan M."/>
            <person name="Riley R."/>
            <person name="Champramary S."/>
            <person name="Plett K.L."/>
            <person name="Tsai I.J."/>
            <person name="Slot J."/>
            <person name="Sipos G."/>
            <person name="Plett J."/>
            <person name="Nagy L.G."/>
            <person name="Grigoriev I.V."/>
        </authorList>
    </citation>
    <scope>NUCLEOTIDE SEQUENCE</scope>
    <source>
        <strain evidence="5">ICMP 16352</strain>
    </source>
</reference>
<dbReference type="InterPro" id="IPR036291">
    <property type="entry name" value="NAD(P)-bd_dom_sf"/>
</dbReference>
<name>A0AA39NAZ7_9AGAR</name>
<sequence>MSPKKASFACKPTHVTNEEDVKARAKHIEGIDGKLDVLVNNAGYAGPRDQSGSHDKDFTAKKTAAEDPFEPKTVPNWTDLFTLNTITPFFVVRAFQSLLVKGASSRPQGTSSLINITSVAAKTDYLLKVQRRVSSRQAQIQKMIILEVFLDELRDKPGPIEECTPGIHRIEC</sequence>
<feature type="compositionally biased region" description="Basic and acidic residues" evidence="4">
    <location>
        <begin position="51"/>
        <end position="65"/>
    </location>
</feature>
<evidence type="ECO:0000313" key="6">
    <source>
        <dbReference type="Proteomes" id="UP001175227"/>
    </source>
</evidence>
<evidence type="ECO:0000256" key="3">
    <source>
        <dbReference type="ARBA" id="ARBA00023002"/>
    </source>
</evidence>
<dbReference type="PRINTS" id="PR00081">
    <property type="entry name" value="GDHRDH"/>
</dbReference>
<dbReference type="InterPro" id="IPR002347">
    <property type="entry name" value="SDR_fam"/>
</dbReference>
<proteinExistence type="inferred from homology"/>
<evidence type="ECO:0000256" key="2">
    <source>
        <dbReference type="ARBA" id="ARBA00022857"/>
    </source>
</evidence>
<dbReference type="Proteomes" id="UP001175227">
    <property type="component" value="Unassembled WGS sequence"/>
</dbReference>
<comment type="caution">
    <text evidence="5">The sequence shown here is derived from an EMBL/GenBank/DDBJ whole genome shotgun (WGS) entry which is preliminary data.</text>
</comment>
<keyword evidence="6" id="KW-1185">Reference proteome</keyword>
<evidence type="ECO:0000256" key="1">
    <source>
        <dbReference type="ARBA" id="ARBA00006484"/>
    </source>
</evidence>
<evidence type="ECO:0008006" key="7">
    <source>
        <dbReference type="Google" id="ProtNLM"/>
    </source>
</evidence>
<protein>
    <recommendedName>
        <fullName evidence="7">NAD(P)-binding protein</fullName>
    </recommendedName>
</protein>
<dbReference type="AlphaFoldDB" id="A0AA39NAZ7"/>
<dbReference type="SUPFAM" id="SSF51735">
    <property type="entry name" value="NAD(P)-binding Rossmann-fold domains"/>
    <property type="match status" value="1"/>
</dbReference>
<dbReference type="EMBL" id="JAUEPR010000129">
    <property type="protein sequence ID" value="KAK0462229.1"/>
    <property type="molecule type" value="Genomic_DNA"/>
</dbReference>